<dbReference type="InterPro" id="IPR039422">
    <property type="entry name" value="MarR/SlyA-like"/>
</dbReference>
<dbReference type="EMBL" id="JBEPEK010000026">
    <property type="protein sequence ID" value="MER7178982.1"/>
    <property type="molecule type" value="Genomic_DNA"/>
</dbReference>
<dbReference type="InterPro" id="IPR000835">
    <property type="entry name" value="HTH_MarR-typ"/>
</dbReference>
<dbReference type="InterPro" id="IPR036390">
    <property type="entry name" value="WH_DNA-bd_sf"/>
</dbReference>
<proteinExistence type="predicted"/>
<dbReference type="PRINTS" id="PR00598">
    <property type="entry name" value="HTHMARR"/>
</dbReference>
<sequence length="159" mass="17430">MSASPSSANGAGVESELGWALRMVSSTFGRMATSSVADLPGGPRGYLVLVALAHGEPPSQLALAQQVNLDRTVMTYLLDDLEARQMITRRPDPRDRRARQVLITDEGRSRLERAQHGLSLAEARLLADLDEDDATHLRRLLMRVAQTAQREALIPDNDC</sequence>
<evidence type="ECO:0000259" key="1">
    <source>
        <dbReference type="PROSITE" id="PS50995"/>
    </source>
</evidence>
<dbReference type="PANTHER" id="PTHR33164:SF43">
    <property type="entry name" value="HTH-TYPE TRANSCRIPTIONAL REPRESSOR YETL"/>
    <property type="match status" value="1"/>
</dbReference>
<reference evidence="2 3" key="1">
    <citation type="submission" date="2024-06" db="EMBL/GenBank/DDBJ databases">
        <title>The Natural Products Discovery Center: Release of the First 8490 Sequenced Strains for Exploring Actinobacteria Biosynthetic Diversity.</title>
        <authorList>
            <person name="Kalkreuter E."/>
            <person name="Kautsar S.A."/>
            <person name="Yang D."/>
            <person name="Bader C.D."/>
            <person name="Teijaro C.N."/>
            <person name="Fluegel L."/>
            <person name="Davis C.M."/>
            <person name="Simpson J.R."/>
            <person name="Lauterbach L."/>
            <person name="Steele A.D."/>
            <person name="Gui C."/>
            <person name="Meng S."/>
            <person name="Li G."/>
            <person name="Viehrig K."/>
            <person name="Ye F."/>
            <person name="Su P."/>
            <person name="Kiefer A.F."/>
            <person name="Nichols A."/>
            <person name="Cepeda A.J."/>
            <person name="Yan W."/>
            <person name="Fan B."/>
            <person name="Jiang Y."/>
            <person name="Adhikari A."/>
            <person name="Zheng C.-J."/>
            <person name="Schuster L."/>
            <person name="Cowan T.M."/>
            <person name="Smanski M.J."/>
            <person name="Chevrette M.G."/>
            <person name="De Carvalho L.P.S."/>
            <person name="Shen B."/>
        </authorList>
    </citation>
    <scope>NUCLEOTIDE SEQUENCE [LARGE SCALE GENOMIC DNA]</scope>
    <source>
        <strain evidence="2 3">NPDC000234</strain>
    </source>
</reference>
<comment type="caution">
    <text evidence="2">The sequence shown here is derived from an EMBL/GenBank/DDBJ whole genome shotgun (WGS) entry which is preliminary data.</text>
</comment>
<name>A0ABV1WQ90_9ACTN</name>
<dbReference type="SMART" id="SM00347">
    <property type="entry name" value="HTH_MARR"/>
    <property type="match status" value="1"/>
</dbReference>
<dbReference type="Pfam" id="PF01047">
    <property type="entry name" value="MarR"/>
    <property type="match status" value="1"/>
</dbReference>
<dbReference type="PROSITE" id="PS50995">
    <property type="entry name" value="HTH_MARR_2"/>
    <property type="match status" value="1"/>
</dbReference>
<dbReference type="PANTHER" id="PTHR33164">
    <property type="entry name" value="TRANSCRIPTIONAL REGULATOR, MARR FAMILY"/>
    <property type="match status" value="1"/>
</dbReference>
<gene>
    <name evidence="2" type="ORF">ABT404_05780</name>
</gene>
<dbReference type="RefSeq" id="WP_350777788.1">
    <property type="nucleotide sequence ID" value="NZ_JBEPEK010000026.1"/>
</dbReference>
<organism evidence="2 3">
    <name type="scientific">Streptomyces hyaluromycini</name>
    <dbReference type="NCBI Taxonomy" id="1377993"/>
    <lineage>
        <taxon>Bacteria</taxon>
        <taxon>Bacillati</taxon>
        <taxon>Actinomycetota</taxon>
        <taxon>Actinomycetes</taxon>
        <taxon>Kitasatosporales</taxon>
        <taxon>Streptomycetaceae</taxon>
        <taxon>Streptomyces</taxon>
    </lineage>
</organism>
<keyword evidence="3" id="KW-1185">Reference proteome</keyword>
<dbReference type="SUPFAM" id="SSF46785">
    <property type="entry name" value="Winged helix' DNA-binding domain"/>
    <property type="match status" value="1"/>
</dbReference>
<evidence type="ECO:0000313" key="2">
    <source>
        <dbReference type="EMBL" id="MER7178982.1"/>
    </source>
</evidence>
<protein>
    <submittedName>
        <fullName evidence="2">MarR family winged helix-turn-helix transcriptional regulator</fullName>
    </submittedName>
</protein>
<accession>A0ABV1WQ90</accession>
<dbReference type="InterPro" id="IPR036388">
    <property type="entry name" value="WH-like_DNA-bd_sf"/>
</dbReference>
<feature type="domain" description="HTH marR-type" evidence="1">
    <location>
        <begin position="14"/>
        <end position="146"/>
    </location>
</feature>
<dbReference type="Gene3D" id="1.10.10.10">
    <property type="entry name" value="Winged helix-like DNA-binding domain superfamily/Winged helix DNA-binding domain"/>
    <property type="match status" value="1"/>
</dbReference>
<dbReference type="Proteomes" id="UP001474181">
    <property type="component" value="Unassembled WGS sequence"/>
</dbReference>
<evidence type="ECO:0000313" key="3">
    <source>
        <dbReference type="Proteomes" id="UP001474181"/>
    </source>
</evidence>